<evidence type="ECO:0000259" key="5">
    <source>
        <dbReference type="PROSITE" id="PS51156"/>
    </source>
</evidence>
<proteinExistence type="predicted"/>
<dbReference type="Gene3D" id="1.10.10.60">
    <property type="entry name" value="Homeodomain-like"/>
    <property type="match status" value="1"/>
</dbReference>
<dbReference type="Pfam" id="PF00249">
    <property type="entry name" value="Myb_DNA-binding"/>
    <property type="match status" value="1"/>
</dbReference>
<dbReference type="SUPFAM" id="SSF46774">
    <property type="entry name" value="ARID-like"/>
    <property type="match status" value="1"/>
</dbReference>
<dbReference type="InterPro" id="IPR001606">
    <property type="entry name" value="ARID_dom"/>
</dbReference>
<dbReference type="AlphaFoldDB" id="A0AAV0D1E6"/>
<dbReference type="PROSITE" id="PS51156">
    <property type="entry name" value="ELM2"/>
    <property type="match status" value="1"/>
</dbReference>
<dbReference type="PROSITE" id="PS51011">
    <property type="entry name" value="ARID"/>
    <property type="match status" value="1"/>
</dbReference>
<keyword evidence="7" id="KW-1185">Reference proteome</keyword>
<feature type="domain" description="ARID" evidence="4">
    <location>
        <begin position="44"/>
        <end position="137"/>
    </location>
</feature>
<dbReference type="InterPro" id="IPR001005">
    <property type="entry name" value="SANT/Myb"/>
</dbReference>
<dbReference type="Pfam" id="PF01388">
    <property type="entry name" value="ARID"/>
    <property type="match status" value="1"/>
</dbReference>
<dbReference type="EMBL" id="CAMAPF010000062">
    <property type="protein sequence ID" value="CAH9089826.1"/>
    <property type="molecule type" value="Genomic_DNA"/>
</dbReference>
<feature type="domain" description="Myb-like" evidence="3">
    <location>
        <begin position="539"/>
        <end position="586"/>
    </location>
</feature>
<sequence>MEAWSNSKDESTLYEAEINHTSNWGFEFFSMLGVEDWVFDGCKKKLRVMFDQILISFLNDVSKNRCFRPLPVMNGCGHEVDLFKLYSVVRRIGGYNSVSKENLWGYVSEQCGLDFREMSFVKLIYSKYLNDFDQWIGERCRDSALEKVESGLVRRLELMSRELKVRFGNMSSNNSNQKTAQINQKNSVMKNGGREVLTDVEIGSVCDYYAESTERLAVNNIQKNRLFIKNINGESVTHSTASSPNMSVQKVVNSVADCPQEEFVGCMKGSAKDNGDVATTSIKHTEKLNEVNILKRKRTPSYFSEILDWVTSAAKHCDSPEILKIPDFSQWKDHSMNDSLAQVLLIREVLLNKNHFSSNSEESAPQKKLKMHPSMYDDNTPDHVSMEKMRCSQRIFSLTNPLSCPINYSSSPTDNNVVSTQKREPESAKNVSREEPTSLPKVPVGPLHQAEVPEWTGLISESDSKWQGTLMWPPEETKSFNELDRIGRGREGQCDCQFPSSVQCIRFHTAEKRYKLKLELGRLFYQWRFDRMGEEVSLSWTEEEEEKFKNLMRQNATTPNKFWNSAAKKIPLKTKSMLVSYYYNVFLVKRRSYQNRVTPKDIDSDDDEKEFGLVGCRFGYEKQFMFQGPGHFYAQRIRCAPIWNSVYAHTHTYTS</sequence>
<evidence type="ECO:0000313" key="6">
    <source>
        <dbReference type="EMBL" id="CAH9089826.1"/>
    </source>
</evidence>
<organism evidence="6 7">
    <name type="scientific">Cuscuta epithymum</name>
    <dbReference type="NCBI Taxonomy" id="186058"/>
    <lineage>
        <taxon>Eukaryota</taxon>
        <taxon>Viridiplantae</taxon>
        <taxon>Streptophyta</taxon>
        <taxon>Embryophyta</taxon>
        <taxon>Tracheophyta</taxon>
        <taxon>Spermatophyta</taxon>
        <taxon>Magnoliopsida</taxon>
        <taxon>eudicotyledons</taxon>
        <taxon>Gunneridae</taxon>
        <taxon>Pentapetalae</taxon>
        <taxon>asterids</taxon>
        <taxon>lamiids</taxon>
        <taxon>Solanales</taxon>
        <taxon>Convolvulaceae</taxon>
        <taxon>Cuscuteae</taxon>
        <taxon>Cuscuta</taxon>
        <taxon>Cuscuta subgen. Cuscuta</taxon>
    </lineage>
</organism>
<evidence type="ECO:0000256" key="2">
    <source>
        <dbReference type="SAM" id="MobiDB-lite"/>
    </source>
</evidence>
<dbReference type="PANTHER" id="PTHR46410:SF20">
    <property type="entry name" value="AT-RICH INTERACTIVE DOMAIN-CONTAINING PROTEIN 2-LIKE ISOFORM X1"/>
    <property type="match status" value="1"/>
</dbReference>
<dbReference type="InterPro" id="IPR000949">
    <property type="entry name" value="ELM2_dom"/>
</dbReference>
<dbReference type="PROSITE" id="PS50090">
    <property type="entry name" value="MYB_LIKE"/>
    <property type="match status" value="1"/>
</dbReference>
<dbReference type="CDD" id="cd00167">
    <property type="entry name" value="SANT"/>
    <property type="match status" value="1"/>
</dbReference>
<dbReference type="Proteomes" id="UP001152523">
    <property type="component" value="Unassembled WGS sequence"/>
</dbReference>
<dbReference type="PANTHER" id="PTHR46410">
    <property type="entry name" value="AT-RICH INTERACTIVE DOMAIN-CONTAINING PROTEIN 2"/>
    <property type="match status" value="1"/>
</dbReference>
<evidence type="ECO:0000259" key="3">
    <source>
        <dbReference type="PROSITE" id="PS50090"/>
    </source>
</evidence>
<gene>
    <name evidence="6" type="ORF">CEPIT_LOCUS11025</name>
</gene>
<dbReference type="SMART" id="SM01014">
    <property type="entry name" value="ARID"/>
    <property type="match status" value="1"/>
</dbReference>
<feature type="compositionally biased region" description="Basic and acidic residues" evidence="2">
    <location>
        <begin position="421"/>
        <end position="436"/>
    </location>
</feature>
<dbReference type="SMART" id="SM00501">
    <property type="entry name" value="BRIGHT"/>
    <property type="match status" value="1"/>
</dbReference>
<dbReference type="InterPro" id="IPR036431">
    <property type="entry name" value="ARID_dom_sf"/>
</dbReference>
<evidence type="ECO:0000256" key="1">
    <source>
        <dbReference type="ARBA" id="ARBA00023242"/>
    </source>
</evidence>
<evidence type="ECO:0000259" key="4">
    <source>
        <dbReference type="PROSITE" id="PS51011"/>
    </source>
</evidence>
<protein>
    <submittedName>
        <fullName evidence="6">Uncharacterized protein</fullName>
    </submittedName>
</protein>
<accession>A0AAV0D1E6</accession>
<keyword evidence="1" id="KW-0539">Nucleus</keyword>
<dbReference type="Gene3D" id="1.10.150.60">
    <property type="entry name" value="ARID DNA-binding domain"/>
    <property type="match status" value="1"/>
</dbReference>
<dbReference type="CDD" id="cd16100">
    <property type="entry name" value="ARID"/>
    <property type="match status" value="1"/>
</dbReference>
<feature type="domain" description="ELM2" evidence="5">
    <location>
        <begin position="440"/>
        <end position="484"/>
    </location>
</feature>
<evidence type="ECO:0000313" key="7">
    <source>
        <dbReference type="Proteomes" id="UP001152523"/>
    </source>
</evidence>
<dbReference type="GO" id="GO:0003677">
    <property type="term" value="F:DNA binding"/>
    <property type="evidence" value="ECO:0007669"/>
    <property type="project" value="InterPro"/>
</dbReference>
<dbReference type="SMART" id="SM01189">
    <property type="entry name" value="ELM2"/>
    <property type="match status" value="1"/>
</dbReference>
<name>A0AAV0D1E6_9ASTE</name>
<comment type="caution">
    <text evidence="6">The sequence shown here is derived from an EMBL/GenBank/DDBJ whole genome shotgun (WGS) entry which is preliminary data.</text>
</comment>
<feature type="region of interest" description="Disordered" evidence="2">
    <location>
        <begin position="412"/>
        <end position="445"/>
    </location>
</feature>
<reference evidence="6" key="1">
    <citation type="submission" date="2022-07" db="EMBL/GenBank/DDBJ databases">
        <authorList>
            <person name="Macas J."/>
            <person name="Novak P."/>
            <person name="Neumann P."/>
        </authorList>
    </citation>
    <scope>NUCLEOTIDE SEQUENCE</scope>
</reference>